<sequence>GRRGFGNIYVWASGNGGSLDDSCACDGYSSSPFTLSVSGVSESNTRPWYLEKCSSTLASTYSSGSPMERMISTTDLGHDCTRMHSGTSACAPMAAGIIALLLEAK</sequence>
<name>A0A183JG81_9TREM</name>
<gene>
    <name evidence="6" type="ORF">SCUD_LOCUS1702</name>
</gene>
<dbReference type="PROSITE" id="PS51892">
    <property type="entry name" value="SUBTILASE"/>
    <property type="match status" value="1"/>
</dbReference>
<dbReference type="GO" id="GO:0005802">
    <property type="term" value="C:trans-Golgi network"/>
    <property type="evidence" value="ECO:0007669"/>
    <property type="project" value="TreeGrafter"/>
</dbReference>
<reference evidence="6 7" key="2">
    <citation type="submission" date="2018-11" db="EMBL/GenBank/DDBJ databases">
        <authorList>
            <consortium name="Pathogen Informatics"/>
        </authorList>
    </citation>
    <scope>NUCLEOTIDE SEQUENCE [LARGE SCALE GENOMIC DNA]</scope>
    <source>
        <strain evidence="6">Dakar</strain>
        <strain evidence="7">Dakar, Senegal</strain>
    </source>
</reference>
<evidence type="ECO:0000313" key="6">
    <source>
        <dbReference type="EMBL" id="VDO69352.1"/>
    </source>
</evidence>
<evidence type="ECO:0000259" key="5">
    <source>
        <dbReference type="Pfam" id="PF00082"/>
    </source>
</evidence>
<dbReference type="Gene3D" id="3.40.50.200">
    <property type="entry name" value="Peptidase S8/S53 domain"/>
    <property type="match status" value="1"/>
</dbReference>
<dbReference type="STRING" id="6186.A0A183JG81"/>
<evidence type="ECO:0000256" key="4">
    <source>
        <dbReference type="PROSITE-ProRule" id="PRU01240"/>
    </source>
</evidence>
<comment type="similarity">
    <text evidence="4">Belongs to the peptidase S8 family.</text>
</comment>
<dbReference type="PANTHER" id="PTHR42884:SF14">
    <property type="entry name" value="NEUROENDOCRINE CONVERTASE 1"/>
    <property type="match status" value="1"/>
</dbReference>
<keyword evidence="2" id="KW-0378">Hydrolase</keyword>
<dbReference type="GO" id="GO:0016485">
    <property type="term" value="P:protein processing"/>
    <property type="evidence" value="ECO:0007669"/>
    <property type="project" value="TreeGrafter"/>
</dbReference>
<reference evidence="8" key="1">
    <citation type="submission" date="2016-06" db="UniProtKB">
        <authorList>
            <consortium name="WormBaseParasite"/>
        </authorList>
    </citation>
    <scope>IDENTIFICATION</scope>
</reference>
<dbReference type="Proteomes" id="UP000279833">
    <property type="component" value="Unassembled WGS sequence"/>
</dbReference>
<dbReference type="WBParaSite" id="SCUD_0000170101-mRNA-1">
    <property type="protein sequence ID" value="SCUD_0000170101-mRNA-1"/>
    <property type="gene ID" value="SCUD_0000170101"/>
</dbReference>
<dbReference type="InterPro" id="IPR000209">
    <property type="entry name" value="Peptidase_S8/S53_dom"/>
</dbReference>
<evidence type="ECO:0000256" key="1">
    <source>
        <dbReference type="ARBA" id="ARBA00022670"/>
    </source>
</evidence>
<keyword evidence="3" id="KW-0720">Serine protease</keyword>
<dbReference type="GO" id="GO:0000139">
    <property type="term" value="C:Golgi membrane"/>
    <property type="evidence" value="ECO:0007669"/>
    <property type="project" value="TreeGrafter"/>
</dbReference>
<organism evidence="8">
    <name type="scientific">Schistosoma curassoni</name>
    <dbReference type="NCBI Taxonomy" id="6186"/>
    <lineage>
        <taxon>Eukaryota</taxon>
        <taxon>Metazoa</taxon>
        <taxon>Spiralia</taxon>
        <taxon>Lophotrochozoa</taxon>
        <taxon>Platyhelminthes</taxon>
        <taxon>Trematoda</taxon>
        <taxon>Digenea</taxon>
        <taxon>Strigeidida</taxon>
        <taxon>Schistosomatoidea</taxon>
        <taxon>Schistosomatidae</taxon>
        <taxon>Schistosoma</taxon>
    </lineage>
</organism>
<keyword evidence="7" id="KW-1185">Reference proteome</keyword>
<evidence type="ECO:0000313" key="7">
    <source>
        <dbReference type="Proteomes" id="UP000279833"/>
    </source>
</evidence>
<dbReference type="AlphaFoldDB" id="A0A183JG81"/>
<comment type="caution">
    <text evidence="4">Lacks conserved residue(s) required for the propagation of feature annotation.</text>
</comment>
<protein>
    <submittedName>
        <fullName evidence="8">Peptidase_S8 domain-containing protein</fullName>
    </submittedName>
</protein>
<evidence type="ECO:0000313" key="8">
    <source>
        <dbReference type="WBParaSite" id="SCUD_0000170101-mRNA-1"/>
    </source>
</evidence>
<dbReference type="InterPro" id="IPR036852">
    <property type="entry name" value="Peptidase_S8/S53_dom_sf"/>
</dbReference>
<keyword evidence="1" id="KW-0645">Protease</keyword>
<feature type="domain" description="Peptidase S8/S53" evidence="5">
    <location>
        <begin position="6"/>
        <end position="104"/>
    </location>
</feature>
<dbReference type="SUPFAM" id="SSF52743">
    <property type="entry name" value="Subtilisin-like"/>
    <property type="match status" value="1"/>
</dbReference>
<dbReference type="Pfam" id="PF00082">
    <property type="entry name" value="Peptidase_S8"/>
    <property type="match status" value="1"/>
</dbReference>
<dbReference type="GO" id="GO:0004252">
    <property type="term" value="F:serine-type endopeptidase activity"/>
    <property type="evidence" value="ECO:0007669"/>
    <property type="project" value="InterPro"/>
</dbReference>
<evidence type="ECO:0000256" key="3">
    <source>
        <dbReference type="ARBA" id="ARBA00022825"/>
    </source>
</evidence>
<evidence type="ECO:0000256" key="2">
    <source>
        <dbReference type="ARBA" id="ARBA00022801"/>
    </source>
</evidence>
<accession>A0A183JG81</accession>
<proteinExistence type="inferred from homology"/>
<dbReference type="EMBL" id="UZAK01001434">
    <property type="protein sequence ID" value="VDO69352.1"/>
    <property type="molecule type" value="Genomic_DNA"/>
</dbReference>
<dbReference type="PANTHER" id="PTHR42884">
    <property type="entry name" value="PROPROTEIN CONVERTASE SUBTILISIN/KEXIN-RELATED"/>
    <property type="match status" value="1"/>
</dbReference>